<dbReference type="FunFam" id="2.10.25.10:FF:000123">
    <property type="entry name" value="Crumbs homolog 1 (Drosophila)"/>
    <property type="match status" value="2"/>
</dbReference>
<feature type="domain" description="EGF-like" evidence="17">
    <location>
        <begin position="811"/>
        <end position="846"/>
    </location>
</feature>
<dbReference type="InterPro" id="IPR000742">
    <property type="entry name" value="EGF"/>
</dbReference>
<dbReference type="InterPro" id="IPR000082">
    <property type="entry name" value="SEA_dom"/>
</dbReference>
<feature type="disulfide bond" evidence="13">
    <location>
        <begin position="1046"/>
        <end position="1055"/>
    </location>
</feature>
<comment type="caution">
    <text evidence="13">Lacks conserved residue(s) required for the propagation of feature annotation.</text>
</comment>
<accession>A0A2B4RDB9</accession>
<feature type="domain" description="EGF-like" evidence="17">
    <location>
        <begin position="1058"/>
        <end position="1094"/>
    </location>
</feature>
<evidence type="ECO:0000256" key="12">
    <source>
        <dbReference type="ARBA" id="ARBA00023180"/>
    </source>
</evidence>
<dbReference type="PANTHER" id="PTHR24033">
    <property type="entry name" value="EGF-LIKE DOMAIN-CONTAINING PROTEIN"/>
    <property type="match status" value="1"/>
</dbReference>
<keyword evidence="4 13" id="KW-0245">EGF-like domain</keyword>
<keyword evidence="3" id="KW-1003">Cell membrane</keyword>
<dbReference type="OrthoDB" id="430340at2759"/>
<keyword evidence="19" id="KW-1185">Reference proteome</keyword>
<feature type="disulfide bond" evidence="13">
    <location>
        <begin position="852"/>
        <end position="862"/>
    </location>
</feature>
<dbReference type="FunFam" id="2.10.25.10:FF:000391">
    <property type="entry name" value="Weary, isoform C"/>
    <property type="match status" value="1"/>
</dbReference>
<dbReference type="PRINTS" id="PR00010">
    <property type="entry name" value="EGFBLOOD"/>
</dbReference>
<dbReference type="FunFam" id="2.10.25.10:FF:000122">
    <property type="entry name" value="Protein crumbs homolog 2"/>
    <property type="match status" value="1"/>
</dbReference>
<evidence type="ECO:0000256" key="6">
    <source>
        <dbReference type="ARBA" id="ARBA00022729"/>
    </source>
</evidence>
<feature type="disulfide bond" evidence="13">
    <location>
        <begin position="725"/>
        <end position="734"/>
    </location>
</feature>
<evidence type="ECO:0000256" key="14">
    <source>
        <dbReference type="SAM" id="MobiDB-lite"/>
    </source>
</evidence>
<feature type="disulfide bond" evidence="13">
    <location>
        <begin position="778"/>
        <end position="788"/>
    </location>
</feature>
<reference evidence="19" key="1">
    <citation type="journal article" date="2017" name="bioRxiv">
        <title>Comparative analysis of the genomes of Stylophora pistillata and Acropora digitifera provides evidence for extensive differences between species of corals.</title>
        <authorList>
            <person name="Voolstra C.R."/>
            <person name="Li Y."/>
            <person name="Liew Y.J."/>
            <person name="Baumgarten S."/>
            <person name="Zoccola D."/>
            <person name="Flot J.-F."/>
            <person name="Tambutte S."/>
            <person name="Allemand D."/>
            <person name="Aranda M."/>
        </authorList>
    </citation>
    <scope>NUCLEOTIDE SEQUENCE [LARGE SCALE GENOMIC DNA]</scope>
</reference>
<feature type="disulfide bond" evidence="13">
    <location>
        <begin position="951"/>
        <end position="960"/>
    </location>
</feature>
<dbReference type="PROSITE" id="PS50024">
    <property type="entry name" value="SEA"/>
    <property type="match status" value="1"/>
</dbReference>
<dbReference type="SUPFAM" id="SSF82671">
    <property type="entry name" value="SEA domain"/>
    <property type="match status" value="1"/>
</dbReference>
<feature type="domain" description="EGF-like" evidence="17">
    <location>
        <begin position="659"/>
        <end position="698"/>
    </location>
</feature>
<evidence type="ECO:0000256" key="11">
    <source>
        <dbReference type="ARBA" id="ARBA00023157"/>
    </source>
</evidence>
<dbReference type="PROSITE" id="PS01187">
    <property type="entry name" value="EGF_CA"/>
    <property type="match status" value="3"/>
</dbReference>
<dbReference type="Pfam" id="PF26129">
    <property type="entry name" value="Vwde"/>
    <property type="match status" value="1"/>
</dbReference>
<feature type="disulfide bond" evidence="13">
    <location>
        <begin position="704"/>
        <end position="714"/>
    </location>
</feature>
<evidence type="ECO:0000256" key="2">
    <source>
        <dbReference type="ARBA" id="ARBA00022473"/>
    </source>
</evidence>
<dbReference type="PROSITE" id="PS00022">
    <property type="entry name" value="EGF_1"/>
    <property type="match status" value="11"/>
</dbReference>
<dbReference type="Pfam" id="PF00008">
    <property type="entry name" value="EGF"/>
    <property type="match status" value="6"/>
</dbReference>
<feature type="compositionally biased region" description="Low complexity" evidence="14">
    <location>
        <begin position="1212"/>
        <end position="1224"/>
    </location>
</feature>
<evidence type="ECO:0000256" key="3">
    <source>
        <dbReference type="ARBA" id="ARBA00022475"/>
    </source>
</evidence>
<feature type="disulfide bond" evidence="13">
    <location>
        <begin position="815"/>
        <end position="825"/>
    </location>
</feature>
<dbReference type="PROSITE" id="PS01186">
    <property type="entry name" value="EGF_2"/>
    <property type="match status" value="11"/>
</dbReference>
<feature type="domain" description="EGF-like" evidence="17">
    <location>
        <begin position="737"/>
        <end position="772"/>
    </location>
</feature>
<feature type="disulfide bond" evidence="13">
    <location>
        <begin position="688"/>
        <end position="697"/>
    </location>
</feature>
<dbReference type="CDD" id="cd00054">
    <property type="entry name" value="EGF_CA"/>
    <property type="match status" value="11"/>
</dbReference>
<dbReference type="Gene3D" id="2.10.25.10">
    <property type="entry name" value="Laminin"/>
    <property type="match status" value="12"/>
</dbReference>
<dbReference type="PANTHER" id="PTHR24033:SF224">
    <property type="entry name" value="C-TYPE LECTIN"/>
    <property type="match status" value="1"/>
</dbReference>
<feature type="domain" description="EGF-like" evidence="17">
    <location>
        <begin position="700"/>
        <end position="735"/>
    </location>
</feature>
<feature type="disulfide bond" evidence="13">
    <location>
        <begin position="762"/>
        <end position="771"/>
    </location>
</feature>
<dbReference type="EMBL" id="LSMT01000725">
    <property type="protein sequence ID" value="PFX14813.1"/>
    <property type="molecule type" value="Genomic_DNA"/>
</dbReference>
<proteinExistence type="predicted"/>
<dbReference type="GO" id="GO:0005509">
    <property type="term" value="F:calcium ion binding"/>
    <property type="evidence" value="ECO:0007669"/>
    <property type="project" value="InterPro"/>
</dbReference>
<keyword evidence="12" id="KW-0325">Glycoprotein</keyword>
<feature type="disulfide bond" evidence="13">
    <location>
        <begin position="799"/>
        <end position="808"/>
    </location>
</feature>
<keyword evidence="7" id="KW-0677">Repeat</keyword>
<feature type="transmembrane region" description="Helical" evidence="15">
    <location>
        <begin position="1436"/>
        <end position="1460"/>
    </location>
</feature>
<gene>
    <name evidence="18" type="primary">NOTCH2</name>
    <name evidence="18" type="ORF">AWC38_SpisGene21002</name>
</gene>
<dbReference type="Pfam" id="PF12661">
    <property type="entry name" value="hEGF"/>
    <property type="match status" value="4"/>
</dbReference>
<dbReference type="FunFam" id="2.10.25.10:FF:000080">
    <property type="entry name" value="Neurogenic locus notch 1"/>
    <property type="match status" value="2"/>
</dbReference>
<evidence type="ECO:0000259" key="16">
    <source>
        <dbReference type="PROSITE" id="PS50024"/>
    </source>
</evidence>
<keyword evidence="8" id="KW-0106">Calcium</keyword>
<dbReference type="InterPro" id="IPR009030">
    <property type="entry name" value="Growth_fac_rcpt_cys_sf"/>
</dbReference>
<dbReference type="PROSITE" id="PS50026">
    <property type="entry name" value="EGF_3"/>
    <property type="match status" value="11"/>
</dbReference>
<dbReference type="Pfam" id="PF01390">
    <property type="entry name" value="SEA"/>
    <property type="match status" value="1"/>
</dbReference>
<dbReference type="SUPFAM" id="SSF57196">
    <property type="entry name" value="EGF/Laminin"/>
    <property type="match status" value="5"/>
</dbReference>
<evidence type="ECO:0000256" key="9">
    <source>
        <dbReference type="ARBA" id="ARBA00022989"/>
    </source>
</evidence>
<dbReference type="GO" id="GO:0005886">
    <property type="term" value="C:plasma membrane"/>
    <property type="evidence" value="ECO:0007669"/>
    <property type="project" value="UniProtKB-SubCell"/>
</dbReference>
<keyword evidence="11 13" id="KW-1015">Disulfide bond</keyword>
<feature type="disulfide bond" evidence="13">
    <location>
        <begin position="873"/>
        <end position="882"/>
    </location>
</feature>
<dbReference type="FunFam" id="2.10.25.10:FF:000142">
    <property type="entry name" value="Crumbs cell polarity complex component 2"/>
    <property type="match status" value="1"/>
</dbReference>
<feature type="domain" description="EGF-like" evidence="17">
    <location>
        <begin position="774"/>
        <end position="809"/>
    </location>
</feature>
<dbReference type="InterPro" id="IPR000152">
    <property type="entry name" value="EGF-type_Asp/Asn_hydroxyl_site"/>
</dbReference>
<dbReference type="InterPro" id="IPR051830">
    <property type="entry name" value="NOTCH_homolog"/>
</dbReference>
<evidence type="ECO:0000256" key="15">
    <source>
        <dbReference type="SAM" id="Phobius"/>
    </source>
</evidence>
<keyword evidence="6" id="KW-0732">Signal</keyword>
<dbReference type="InterPro" id="IPR013032">
    <property type="entry name" value="EGF-like_CS"/>
</dbReference>
<evidence type="ECO:0000256" key="10">
    <source>
        <dbReference type="ARBA" id="ARBA00023136"/>
    </source>
</evidence>
<sequence length="1573" mass="172625">MTPCPYGKEGVHPDCYDPPTAFSSDNLGDPNITFRSEQEVEVTLLCEVNVFNGVEKWKNVTYRIDWFAEGESLKSEEICSGDGELCQSVANAKVRSTLEPDKYRIGQWIVCNVSAKFTTSPKNVWSPTKNIRAPFFAGLKFHPSVVTMESCQLSTEEITITPTIPIGRTKRGLPKIRFRTPPDVDLVDTKSSCEIELQAGTKNITVKIKAACKQGTVTEGLQAIIPELSYKNSQFWDPRKVHLPTIWVTVIKNSTIEHCKSVTDPHYSVLHPRGRGRWFDFMGRGDYILYKNMERNFESDFFSRMRERWHIDRKMSILIFQSEMPYSELRNVVLFPSGAKVAIFRNSWGIDVNVYTPRAKNKAHETGLCLYDWSKNVNTYGNNLRLINGQSYFDTLPPDLEDKLVTYSEACLCNTRDCKNSFELAFPTAMKKNLSPMFLCDRDKRDVHYTDDLTEEDVQIFKQTPQLQPRYRRASQVGQLSKENATSYCAERISETEIGKLCAEVGVNVQALVNTCSADVELTGDLSFATGSVAILMNDCGNLAAINMSQSSNGSGEENSISVDEISELLCPNDFNLPPRFSKAIDYFAVLGEILELTIDFVDPEGMPVTVSLMDGSPIKATVRDNVLIWNATNDAKTPFFLKATDACQATSYVNITVSLVVCQCENNGSCVPHPNKPRGSGFYDCQCLPGYTGEKCETNIDECLSYPCFRGRCIDGLNKYTCICDPGYVGSNCDIDYDDCSSSPCVHGKCTDYTGAYRCTCDPGYSGPNCTIDINECESSPCRHGNCVNQVNNYTCHCQDGYTGRDCADEIDECQSSPCIRGTCLDMINNYTCICPAGFTGVKCEEKINECLSSPCGNGTCIDHVNNYTCNCHVGFAGLRCDIKIADCTIDSCYPNVTCFKNSDTISCGPCPVGFSGDGKNCEDIDHCVNHACSNGGSCVDGINNYSCSCPAGYTGDHCENDIDDCVNHKCSNGGSCIDGINNYSCNCLLGFTGNYCGLVRLLLGCIYPPLIRDLPFADIDDCENHTCSNGGSCEDGFNSYSCNCPVGFTGNNCETDIDDCINHTCSNGGSCEDGVNSYSCNCLVGFTGNNCETDIDDCINHKCSNGGSCEDGVNSYSCNCPPGFTGENCEKGLASSSASKHATTHTLMISSKANTTTATSLTSTLKRTAAAASTTSQEKRITRVTSFNSVSDTSSTAVTDIHSSDKKSRTTTVQPTTQQPETRLASSLVSKHATTHTLIVSEASTTTASSPTSILTRTAAAASSTSQGIRITRVTSFNSVSATSSSVATDIPSSDKKSTTATVQPTTQHPETKLVIELSLQQKWNEDLENESSQAFNELSRTLEIQASHIVAMITEMYSQEDNFVGVEILSFRPGSVVAQFQLLFKNSLEDEKALTPLKRAIQDGKLGPLTVDPESLKIMKDVEEPTKEDKVKVLYPIIIGVSCGGIFMLAVLSIYLIRHSHRRKMVGCRRNLCGMPTEVAFPNPEKYELQETKSKEDIVRYEEIGMWNDDVGHDKSQVSQDAVGYEKLDLSYGAIYQEPGTPNVGGDYQEVCISNDAPRYQETGFLKKAW</sequence>
<feature type="disulfide bond" evidence="13">
    <location>
        <begin position="1084"/>
        <end position="1093"/>
    </location>
</feature>
<evidence type="ECO:0000259" key="17">
    <source>
        <dbReference type="PROSITE" id="PS50026"/>
    </source>
</evidence>
<comment type="subcellular location">
    <subcellularLocation>
        <location evidence="1">Cell membrane</location>
        <topology evidence="1">Single-pass type I membrane protein</topology>
    </subcellularLocation>
</comment>
<feature type="disulfide bond" evidence="13">
    <location>
        <begin position="1122"/>
        <end position="1131"/>
    </location>
</feature>
<feature type="domain" description="SEA" evidence="16">
    <location>
        <begin position="1312"/>
        <end position="1426"/>
    </location>
</feature>
<dbReference type="InterPro" id="IPR036364">
    <property type="entry name" value="SEA_dom_sf"/>
</dbReference>
<evidence type="ECO:0000313" key="19">
    <source>
        <dbReference type="Proteomes" id="UP000225706"/>
    </source>
</evidence>
<feature type="region of interest" description="Disordered" evidence="14">
    <location>
        <begin position="1190"/>
        <end position="1231"/>
    </location>
</feature>
<dbReference type="InterPro" id="IPR001881">
    <property type="entry name" value="EGF-like_Ca-bd_dom"/>
</dbReference>
<feature type="domain" description="EGF-like" evidence="17">
    <location>
        <begin position="848"/>
        <end position="883"/>
    </location>
</feature>
<dbReference type="STRING" id="50429.A0A2B4RDB9"/>
<dbReference type="Proteomes" id="UP000225706">
    <property type="component" value="Unassembled WGS sequence"/>
</dbReference>
<keyword evidence="10 15" id="KW-0472">Membrane</keyword>
<feature type="domain" description="EGF-like" evidence="17">
    <location>
        <begin position="1020"/>
        <end position="1056"/>
    </location>
</feature>
<protein>
    <submittedName>
        <fullName evidence="18">Neurogenic locus notch-like protein 2</fullName>
    </submittedName>
</protein>
<keyword evidence="5 15" id="KW-0812">Transmembrane</keyword>
<evidence type="ECO:0000256" key="7">
    <source>
        <dbReference type="ARBA" id="ARBA00022737"/>
    </source>
</evidence>
<name>A0A2B4RDB9_STYPI</name>
<feature type="domain" description="EGF-like" evidence="17">
    <location>
        <begin position="1096"/>
        <end position="1132"/>
    </location>
</feature>
<dbReference type="GO" id="GO:0023052">
    <property type="term" value="P:signaling"/>
    <property type="evidence" value="ECO:0007669"/>
    <property type="project" value="UniProtKB-ARBA"/>
</dbReference>
<keyword evidence="9 15" id="KW-1133">Transmembrane helix</keyword>
<dbReference type="SUPFAM" id="SSF57184">
    <property type="entry name" value="Growth factor receptor domain"/>
    <property type="match status" value="2"/>
</dbReference>
<dbReference type="SMART" id="SM00181">
    <property type="entry name" value="EGF"/>
    <property type="match status" value="12"/>
</dbReference>
<feature type="disulfide bond" evidence="13">
    <location>
        <begin position="741"/>
        <end position="751"/>
    </location>
</feature>
<feature type="compositionally biased region" description="Low complexity" evidence="14">
    <location>
        <begin position="1191"/>
        <end position="1202"/>
    </location>
</feature>
<keyword evidence="2" id="KW-0217">Developmental protein</keyword>
<feature type="region of interest" description="Disordered" evidence="14">
    <location>
        <begin position="1287"/>
        <end position="1309"/>
    </location>
</feature>
<dbReference type="FunFam" id="2.10.25.10:FF:000279">
    <property type="entry name" value="Neurogenic locus notch 1"/>
    <property type="match status" value="2"/>
</dbReference>
<dbReference type="FunFam" id="2.10.25.10:FF:000499">
    <property type="entry name" value="Predicted protein"/>
    <property type="match status" value="1"/>
</dbReference>
<dbReference type="GO" id="GO:0007154">
    <property type="term" value="P:cell communication"/>
    <property type="evidence" value="ECO:0007669"/>
    <property type="project" value="UniProtKB-ARBA"/>
</dbReference>
<evidence type="ECO:0000256" key="8">
    <source>
        <dbReference type="ARBA" id="ARBA00022837"/>
    </source>
</evidence>
<evidence type="ECO:0000256" key="1">
    <source>
        <dbReference type="ARBA" id="ARBA00004251"/>
    </source>
</evidence>
<evidence type="ECO:0000256" key="5">
    <source>
        <dbReference type="ARBA" id="ARBA00022692"/>
    </source>
</evidence>
<dbReference type="Gene3D" id="3.30.70.960">
    <property type="entry name" value="SEA domain"/>
    <property type="match status" value="1"/>
</dbReference>
<comment type="caution">
    <text evidence="18">The sequence shown here is derived from an EMBL/GenBank/DDBJ whole genome shotgun (WGS) entry which is preliminary data.</text>
</comment>
<organism evidence="18 19">
    <name type="scientific">Stylophora pistillata</name>
    <name type="common">Smooth cauliflower coral</name>
    <dbReference type="NCBI Taxonomy" id="50429"/>
    <lineage>
        <taxon>Eukaryota</taxon>
        <taxon>Metazoa</taxon>
        <taxon>Cnidaria</taxon>
        <taxon>Anthozoa</taxon>
        <taxon>Hexacorallia</taxon>
        <taxon>Scleractinia</taxon>
        <taxon>Astrocoeniina</taxon>
        <taxon>Pocilloporidae</taxon>
        <taxon>Stylophora</taxon>
    </lineage>
</organism>
<dbReference type="FunFam" id="2.10.25.10:FF:000117">
    <property type="entry name" value="Delta-like protein"/>
    <property type="match status" value="1"/>
</dbReference>
<evidence type="ECO:0000256" key="13">
    <source>
        <dbReference type="PROSITE-ProRule" id="PRU00076"/>
    </source>
</evidence>
<dbReference type="InterPro" id="IPR058727">
    <property type="entry name" value="Helical_Vwde"/>
</dbReference>
<feature type="domain" description="EGF-like" evidence="17">
    <location>
        <begin position="963"/>
        <end position="999"/>
    </location>
</feature>
<evidence type="ECO:0000313" key="18">
    <source>
        <dbReference type="EMBL" id="PFX14813.1"/>
    </source>
</evidence>
<dbReference type="SMART" id="SM00179">
    <property type="entry name" value="EGF_CA"/>
    <property type="match status" value="10"/>
</dbReference>
<feature type="domain" description="EGF-like" evidence="17">
    <location>
        <begin position="925"/>
        <end position="961"/>
    </location>
</feature>
<evidence type="ECO:0000256" key="4">
    <source>
        <dbReference type="ARBA" id="ARBA00022536"/>
    </source>
</evidence>
<feature type="disulfide bond" evidence="13">
    <location>
        <begin position="836"/>
        <end position="845"/>
    </location>
</feature>
<feature type="disulfide bond" evidence="13">
    <location>
        <begin position="989"/>
        <end position="998"/>
    </location>
</feature>
<dbReference type="InterPro" id="IPR018097">
    <property type="entry name" value="EGF_Ca-bd_CS"/>
</dbReference>
<dbReference type="PROSITE" id="PS00010">
    <property type="entry name" value="ASX_HYDROXYL"/>
    <property type="match status" value="10"/>
</dbReference>